<dbReference type="Gene3D" id="3.40.50.720">
    <property type="entry name" value="NAD(P)-binding Rossmann-like Domain"/>
    <property type="match status" value="1"/>
</dbReference>
<evidence type="ECO:0000313" key="6">
    <source>
        <dbReference type="EMBL" id="GCE77592.1"/>
    </source>
</evidence>
<evidence type="ECO:0000313" key="7">
    <source>
        <dbReference type="Proteomes" id="UP000289954"/>
    </source>
</evidence>
<dbReference type="GO" id="GO:0033353">
    <property type="term" value="P:S-adenosylmethionine cycle"/>
    <property type="evidence" value="ECO:0007669"/>
    <property type="project" value="TreeGrafter"/>
</dbReference>
<dbReference type="SUPFAM" id="SSF52283">
    <property type="entry name" value="Formate/glycerate dehydrogenase catalytic domain-like"/>
    <property type="match status" value="1"/>
</dbReference>
<dbReference type="Pfam" id="PF05221">
    <property type="entry name" value="AdoHcyase"/>
    <property type="match status" value="1"/>
</dbReference>
<dbReference type="SMART" id="SM00996">
    <property type="entry name" value="AdoHcyase"/>
    <property type="match status" value="1"/>
</dbReference>
<dbReference type="EMBL" id="BIMR01000229">
    <property type="protein sequence ID" value="GCE77592.1"/>
    <property type="molecule type" value="Genomic_DNA"/>
</dbReference>
<evidence type="ECO:0000259" key="5">
    <source>
        <dbReference type="SMART" id="SM00997"/>
    </source>
</evidence>
<feature type="domain" description="S-adenosyl-L-homocysteine hydrolase NAD binding" evidence="5">
    <location>
        <begin position="196"/>
        <end position="363"/>
    </location>
</feature>
<sequence length="416" mass="43527">MRRTTRTGAPARDHPAQGALMTSTHRFPLLPLAHPGTTWATRHMPLLARTFDQVGDAFAGLHVGITLHVEPKTAVLCRWLVAAGARVTVTGNLGTTQTDTADALRSIGVTVLGGRSDTADERSGHLRTILDATPDLLLDNGGELVEGVLARGTWPGLRGATEETTTGGLRLRALPTTPGFPVVVINDSRLKLLVENEYGVGQSVVQGFMNATNLMLPGARVGVVGYGPCGRGTADTLRSLNAVVQVADIDPFRALEAVMAGHVVSDLPTLLRTCDVVFLATGARSVVGTAEIALLRDGATLVGVGHEGLELDPDALSAATARTVVLSPDGGDADARVVHHLHDGRSVVVLHRTRMINLTAALGNPIQAMDLGLALQARSLAAIATGEASWSGIEPVPAEIDRVLATDLVDLLTRRG</sequence>
<proteinExistence type="inferred from homology"/>
<dbReference type="Pfam" id="PF00670">
    <property type="entry name" value="AdoHcyase_NAD"/>
    <property type="match status" value="1"/>
</dbReference>
<name>A0A402DU19_9CELL</name>
<dbReference type="Gene3D" id="3.40.50.1480">
    <property type="entry name" value="Adenosylhomocysteinase-like"/>
    <property type="match status" value="1"/>
</dbReference>
<protein>
    <submittedName>
        <fullName evidence="6">S-adenosyl-L-homocysteine hydrolase</fullName>
    </submittedName>
</protein>
<dbReference type="Proteomes" id="UP000289954">
    <property type="component" value="Unassembled WGS sequence"/>
</dbReference>
<accession>A0A402DU19</accession>
<keyword evidence="4" id="KW-0520">NAD</keyword>
<dbReference type="SUPFAM" id="SSF51735">
    <property type="entry name" value="NAD(P)-binding Rossmann-fold domains"/>
    <property type="match status" value="1"/>
</dbReference>
<evidence type="ECO:0000256" key="4">
    <source>
        <dbReference type="ARBA" id="ARBA00023027"/>
    </source>
</evidence>
<evidence type="ECO:0000256" key="3">
    <source>
        <dbReference type="ARBA" id="ARBA00022563"/>
    </source>
</evidence>
<comment type="caution">
    <text evidence="6">The sequence shown here is derived from an EMBL/GenBank/DDBJ whole genome shotgun (WGS) entry which is preliminary data.</text>
</comment>
<evidence type="ECO:0000256" key="1">
    <source>
        <dbReference type="ARBA" id="ARBA00001911"/>
    </source>
</evidence>
<dbReference type="SMART" id="SM00997">
    <property type="entry name" value="AdoHcyase_NAD"/>
    <property type="match status" value="1"/>
</dbReference>
<dbReference type="GO" id="GO:0004013">
    <property type="term" value="F:adenosylhomocysteinase activity"/>
    <property type="evidence" value="ECO:0007669"/>
    <property type="project" value="TreeGrafter"/>
</dbReference>
<dbReference type="InterPro" id="IPR015878">
    <property type="entry name" value="Ado_hCys_hydrolase_NAD-bd"/>
</dbReference>
<keyword evidence="7" id="KW-1185">Reference proteome</keyword>
<comment type="similarity">
    <text evidence="2">Belongs to the adenosylhomocysteinase family.</text>
</comment>
<dbReference type="InterPro" id="IPR036291">
    <property type="entry name" value="NAD(P)-bd_dom_sf"/>
</dbReference>
<dbReference type="PANTHER" id="PTHR23420:SF0">
    <property type="entry name" value="ADENOSYLHOMOCYSTEINASE"/>
    <property type="match status" value="1"/>
</dbReference>
<dbReference type="GO" id="GO:0006730">
    <property type="term" value="P:one-carbon metabolic process"/>
    <property type="evidence" value="ECO:0007669"/>
    <property type="project" value="UniProtKB-KW"/>
</dbReference>
<dbReference type="InterPro" id="IPR042172">
    <property type="entry name" value="Adenosylhomocyst_ase-like_sf"/>
</dbReference>
<dbReference type="PANTHER" id="PTHR23420">
    <property type="entry name" value="ADENOSYLHOMOCYSTEINASE"/>
    <property type="match status" value="1"/>
</dbReference>
<dbReference type="NCBIfam" id="NF004005">
    <property type="entry name" value="PRK05476.2-3"/>
    <property type="match status" value="1"/>
</dbReference>
<dbReference type="InterPro" id="IPR000043">
    <property type="entry name" value="Adenosylhomocysteinase-like"/>
</dbReference>
<reference evidence="6 7" key="1">
    <citation type="submission" date="2019-01" db="EMBL/GenBank/DDBJ databases">
        <title>Draft genome sequence of Cellulomonas takizawaensis strain TKZ-21.</title>
        <authorList>
            <person name="Yamamura H."/>
            <person name="Hayashi T."/>
            <person name="Hamada M."/>
            <person name="Serisawa Y."/>
            <person name="Matsuyama K."/>
            <person name="Nakagawa Y."/>
            <person name="Otoguro M."/>
            <person name="Yanagida F."/>
            <person name="Hayakawa M."/>
        </authorList>
    </citation>
    <scope>NUCLEOTIDE SEQUENCE [LARGE SCALE GENOMIC DNA]</scope>
    <source>
        <strain evidence="6 7">NBRC12680</strain>
    </source>
</reference>
<comment type="cofactor">
    <cofactor evidence="1">
        <name>NAD(+)</name>
        <dbReference type="ChEBI" id="CHEBI:57540"/>
    </cofactor>
</comment>
<dbReference type="AlphaFoldDB" id="A0A402DU19"/>
<gene>
    <name evidence="6" type="ORF">CBZ_26480</name>
</gene>
<dbReference type="GO" id="GO:0005829">
    <property type="term" value="C:cytosol"/>
    <property type="evidence" value="ECO:0007669"/>
    <property type="project" value="TreeGrafter"/>
</dbReference>
<keyword evidence="6" id="KW-0378">Hydrolase</keyword>
<evidence type="ECO:0000256" key="2">
    <source>
        <dbReference type="ARBA" id="ARBA00007122"/>
    </source>
</evidence>
<keyword evidence="3" id="KW-0554">One-carbon metabolism</keyword>
<organism evidence="6 7">
    <name type="scientific">Cellulomonas biazotea</name>
    <dbReference type="NCBI Taxonomy" id="1709"/>
    <lineage>
        <taxon>Bacteria</taxon>
        <taxon>Bacillati</taxon>
        <taxon>Actinomycetota</taxon>
        <taxon>Actinomycetes</taxon>
        <taxon>Micrococcales</taxon>
        <taxon>Cellulomonadaceae</taxon>
        <taxon>Cellulomonas</taxon>
    </lineage>
</organism>